<protein>
    <submittedName>
        <fullName evidence="2">Concanavalin A-like lectin/glucanase domain-containing protein</fullName>
    </submittedName>
</protein>
<dbReference type="EMBL" id="MU858364">
    <property type="protein sequence ID" value="KAK4206705.1"/>
    <property type="molecule type" value="Genomic_DNA"/>
</dbReference>
<dbReference type="InterPro" id="IPR050546">
    <property type="entry name" value="Glycosyl_Hydrlase_16"/>
</dbReference>
<reference evidence="2" key="1">
    <citation type="journal article" date="2023" name="Mol. Phylogenet. Evol.">
        <title>Genome-scale phylogeny and comparative genomics of the fungal order Sordariales.</title>
        <authorList>
            <person name="Hensen N."/>
            <person name="Bonometti L."/>
            <person name="Westerberg I."/>
            <person name="Brannstrom I.O."/>
            <person name="Guillou S."/>
            <person name="Cros-Aarteil S."/>
            <person name="Calhoun S."/>
            <person name="Haridas S."/>
            <person name="Kuo A."/>
            <person name="Mondo S."/>
            <person name="Pangilinan J."/>
            <person name="Riley R."/>
            <person name="LaButti K."/>
            <person name="Andreopoulos B."/>
            <person name="Lipzen A."/>
            <person name="Chen C."/>
            <person name="Yan M."/>
            <person name="Daum C."/>
            <person name="Ng V."/>
            <person name="Clum A."/>
            <person name="Steindorff A."/>
            <person name="Ohm R.A."/>
            <person name="Martin F."/>
            <person name="Silar P."/>
            <person name="Natvig D.O."/>
            <person name="Lalanne C."/>
            <person name="Gautier V."/>
            <person name="Ament-Velasquez S.L."/>
            <person name="Kruys A."/>
            <person name="Hutchinson M.I."/>
            <person name="Powell A.J."/>
            <person name="Barry K."/>
            <person name="Miller A.N."/>
            <person name="Grigoriev I.V."/>
            <person name="Debuchy R."/>
            <person name="Gladieux P."/>
            <person name="Hiltunen Thoren M."/>
            <person name="Johannesson H."/>
        </authorList>
    </citation>
    <scope>NUCLEOTIDE SEQUENCE</scope>
    <source>
        <strain evidence="2">PSN293</strain>
    </source>
</reference>
<gene>
    <name evidence="2" type="ORF">QBC37DRAFT_250772</name>
</gene>
<accession>A0AAN6XW84</accession>
<dbReference type="PANTHER" id="PTHR10963">
    <property type="entry name" value="GLYCOSYL HYDROLASE-RELATED"/>
    <property type="match status" value="1"/>
</dbReference>
<reference evidence="2" key="2">
    <citation type="submission" date="2023-05" db="EMBL/GenBank/DDBJ databases">
        <authorList>
            <consortium name="Lawrence Berkeley National Laboratory"/>
            <person name="Steindorff A."/>
            <person name="Hensen N."/>
            <person name="Bonometti L."/>
            <person name="Westerberg I."/>
            <person name="Brannstrom I.O."/>
            <person name="Guillou S."/>
            <person name="Cros-Aarteil S."/>
            <person name="Calhoun S."/>
            <person name="Haridas S."/>
            <person name="Kuo A."/>
            <person name="Mondo S."/>
            <person name="Pangilinan J."/>
            <person name="Riley R."/>
            <person name="Labutti K."/>
            <person name="Andreopoulos B."/>
            <person name="Lipzen A."/>
            <person name="Chen C."/>
            <person name="Yanf M."/>
            <person name="Daum C."/>
            <person name="Ng V."/>
            <person name="Clum A."/>
            <person name="Ohm R."/>
            <person name="Martin F."/>
            <person name="Silar P."/>
            <person name="Natvig D."/>
            <person name="Lalanne C."/>
            <person name="Gautier V."/>
            <person name="Ament-Velasquez S.L."/>
            <person name="Kruys A."/>
            <person name="Hutchinson M.I."/>
            <person name="Powell A.J."/>
            <person name="Barry K."/>
            <person name="Miller A.N."/>
            <person name="Grigoriev I.V."/>
            <person name="Debuchy R."/>
            <person name="Gladieux P."/>
            <person name="Thoren M.H."/>
            <person name="Johannesson H."/>
        </authorList>
    </citation>
    <scope>NUCLEOTIDE SEQUENCE</scope>
    <source>
        <strain evidence="2">PSN293</strain>
    </source>
</reference>
<name>A0AAN6XW84_9PEZI</name>
<sequence>PSGFPKVVFYEHFANYKPGTQPSRTKWTYDIGTSYPGGASQWGTGEKQIYTNKTENAYITKNGTLQIVPLKKTEKGKTFWTSSRIETTKKYDFSCPAGKKIRIQAAIKLGDNLPARQLGIWPAFWLLGSKYRGNYQNWPSIGEVDIIDTVNGSPNAWHTVHCGFAPGGPCNEWNGLGNSSPFSRGKFHLASVDIDRTNTGGLWSGEKLVWRIDGQVVYTLVGSSVKNQTAWTEVTRTAKFVLLNVAVGGSFPDLAANPKPGLGSTPNAQTLGGVKSGLEARYVAVF</sequence>
<dbReference type="GO" id="GO:0005975">
    <property type="term" value="P:carbohydrate metabolic process"/>
    <property type="evidence" value="ECO:0007669"/>
    <property type="project" value="InterPro"/>
</dbReference>
<evidence type="ECO:0000259" key="1">
    <source>
        <dbReference type="PROSITE" id="PS51762"/>
    </source>
</evidence>
<dbReference type="Gene3D" id="2.60.120.200">
    <property type="match status" value="1"/>
</dbReference>
<dbReference type="AlphaFoldDB" id="A0AAN6XW84"/>
<keyword evidence="3" id="KW-1185">Reference proteome</keyword>
<dbReference type="InterPro" id="IPR000757">
    <property type="entry name" value="Beta-glucanase-like"/>
</dbReference>
<feature type="non-terminal residue" evidence="2">
    <location>
        <position position="1"/>
    </location>
</feature>
<dbReference type="PANTHER" id="PTHR10963:SF60">
    <property type="entry name" value="GRAM-NEGATIVE BACTERIA-BINDING PROTEIN 1-RELATED"/>
    <property type="match status" value="1"/>
</dbReference>
<organism evidence="2 3">
    <name type="scientific">Rhypophila decipiens</name>
    <dbReference type="NCBI Taxonomy" id="261697"/>
    <lineage>
        <taxon>Eukaryota</taxon>
        <taxon>Fungi</taxon>
        <taxon>Dikarya</taxon>
        <taxon>Ascomycota</taxon>
        <taxon>Pezizomycotina</taxon>
        <taxon>Sordariomycetes</taxon>
        <taxon>Sordariomycetidae</taxon>
        <taxon>Sordariales</taxon>
        <taxon>Naviculisporaceae</taxon>
        <taxon>Rhypophila</taxon>
    </lineage>
</organism>
<dbReference type="InterPro" id="IPR013320">
    <property type="entry name" value="ConA-like_dom_sf"/>
</dbReference>
<dbReference type="SUPFAM" id="SSF49899">
    <property type="entry name" value="Concanavalin A-like lectins/glucanases"/>
    <property type="match status" value="1"/>
</dbReference>
<evidence type="ECO:0000313" key="2">
    <source>
        <dbReference type="EMBL" id="KAK4206705.1"/>
    </source>
</evidence>
<evidence type="ECO:0000313" key="3">
    <source>
        <dbReference type="Proteomes" id="UP001301769"/>
    </source>
</evidence>
<proteinExistence type="predicted"/>
<dbReference type="GO" id="GO:0004553">
    <property type="term" value="F:hydrolase activity, hydrolyzing O-glycosyl compounds"/>
    <property type="evidence" value="ECO:0007669"/>
    <property type="project" value="InterPro"/>
</dbReference>
<feature type="domain" description="GH16" evidence="1">
    <location>
        <begin position="11"/>
        <end position="286"/>
    </location>
</feature>
<dbReference type="Pfam" id="PF26113">
    <property type="entry name" value="GH16_XgeA"/>
    <property type="match status" value="1"/>
</dbReference>
<dbReference type="PROSITE" id="PS51762">
    <property type="entry name" value="GH16_2"/>
    <property type="match status" value="1"/>
</dbReference>
<comment type="caution">
    <text evidence="2">The sequence shown here is derived from an EMBL/GenBank/DDBJ whole genome shotgun (WGS) entry which is preliminary data.</text>
</comment>
<dbReference type="Proteomes" id="UP001301769">
    <property type="component" value="Unassembled WGS sequence"/>
</dbReference>
<feature type="non-terminal residue" evidence="2">
    <location>
        <position position="286"/>
    </location>
</feature>